<dbReference type="CDD" id="cd06223">
    <property type="entry name" value="PRTases_typeI"/>
    <property type="match status" value="1"/>
</dbReference>
<proteinExistence type="predicted"/>
<dbReference type="InterPro" id="IPR000836">
    <property type="entry name" value="PRTase_dom"/>
</dbReference>
<dbReference type="AlphaFoldDB" id="A0A433JH32"/>
<dbReference type="Gene3D" id="3.30.1310.20">
    <property type="entry name" value="PRTase-like"/>
    <property type="match status" value="1"/>
</dbReference>
<evidence type="ECO:0000313" key="2">
    <source>
        <dbReference type="EMBL" id="RUQ81574.1"/>
    </source>
</evidence>
<dbReference type="OrthoDB" id="9810066at2"/>
<dbReference type="InterPro" id="IPR029057">
    <property type="entry name" value="PRTase-like"/>
</dbReference>
<dbReference type="Pfam" id="PF00156">
    <property type="entry name" value="Pribosyltran"/>
    <property type="match status" value="1"/>
</dbReference>
<gene>
    <name evidence="2" type="ORF">EKM59_10150</name>
</gene>
<accession>A0A433JH32</accession>
<evidence type="ECO:0000259" key="1">
    <source>
        <dbReference type="Pfam" id="PF00156"/>
    </source>
</evidence>
<dbReference type="GO" id="GO:0016757">
    <property type="term" value="F:glycosyltransferase activity"/>
    <property type="evidence" value="ECO:0007669"/>
    <property type="project" value="UniProtKB-KW"/>
</dbReference>
<dbReference type="RefSeq" id="WP_126954423.1">
    <property type="nucleotide sequence ID" value="NZ_RZGR01000037.1"/>
</dbReference>
<dbReference type="Gene3D" id="3.40.50.2020">
    <property type="match status" value="1"/>
</dbReference>
<protein>
    <submittedName>
        <fullName evidence="2">Phosphoribosyltransferase</fullName>
    </submittedName>
</protein>
<organism evidence="2 3">
    <name type="scientific">Legionella septentrionalis</name>
    <dbReference type="NCBI Taxonomy" id="2498109"/>
    <lineage>
        <taxon>Bacteria</taxon>
        <taxon>Pseudomonadati</taxon>
        <taxon>Pseudomonadota</taxon>
        <taxon>Gammaproteobacteria</taxon>
        <taxon>Legionellales</taxon>
        <taxon>Legionellaceae</taxon>
        <taxon>Legionella</taxon>
    </lineage>
</organism>
<name>A0A433JH32_9GAMM</name>
<sequence length="219" mass="24157">MEKFADRHQAGTILAKRLHEYERKSNGIVLALPRGGVPVAYEIAQALSLPLDVFIVRKLGVPGHEELAMGAIASGGTLFFNEDIVHSMDIPQRRIQAVIDSEQKELARREALYRQGKPFPSLTGKTVILVDDGIATGATIHAAIKALRKLKPEQIILAVPVAALSTCRELAREVEGIICPLQPVDFYAVGLWYDDFSQTTDEEVSQLLRKTNSVRHSVH</sequence>
<reference evidence="2 3" key="1">
    <citation type="submission" date="2018-12" db="EMBL/GenBank/DDBJ databases">
        <title>Legionella sp,whole genome shotgun sequence.</title>
        <authorList>
            <person name="Wu H."/>
        </authorList>
    </citation>
    <scope>NUCLEOTIDE SEQUENCE [LARGE SCALE GENOMIC DNA]</scope>
    <source>
        <strain evidence="3">km714</strain>
    </source>
</reference>
<keyword evidence="2" id="KW-0328">Glycosyltransferase</keyword>
<keyword evidence="3" id="KW-1185">Reference proteome</keyword>
<feature type="domain" description="Phosphoribosyltransferase" evidence="1">
    <location>
        <begin position="12"/>
        <end position="166"/>
    </location>
</feature>
<evidence type="ECO:0000313" key="3">
    <source>
        <dbReference type="Proteomes" id="UP000288012"/>
    </source>
</evidence>
<keyword evidence="2" id="KW-0808">Transferase</keyword>
<comment type="caution">
    <text evidence="2">The sequence shown here is derived from an EMBL/GenBank/DDBJ whole genome shotgun (WGS) entry which is preliminary data.</text>
</comment>
<dbReference type="EMBL" id="RZGR01000037">
    <property type="protein sequence ID" value="RUQ81574.1"/>
    <property type="molecule type" value="Genomic_DNA"/>
</dbReference>
<dbReference type="Proteomes" id="UP000288012">
    <property type="component" value="Unassembled WGS sequence"/>
</dbReference>
<dbReference type="SUPFAM" id="SSF53271">
    <property type="entry name" value="PRTase-like"/>
    <property type="match status" value="1"/>
</dbReference>